<evidence type="ECO:0000256" key="2">
    <source>
        <dbReference type="ARBA" id="ARBA00022723"/>
    </source>
</evidence>
<evidence type="ECO:0000259" key="7">
    <source>
        <dbReference type="PROSITE" id="PS51471"/>
    </source>
</evidence>
<evidence type="ECO:0000256" key="3">
    <source>
        <dbReference type="ARBA" id="ARBA00022896"/>
    </source>
</evidence>
<evidence type="ECO:0000313" key="9">
    <source>
        <dbReference type="Proteomes" id="UP000189545"/>
    </source>
</evidence>
<keyword evidence="4" id="KW-0223">Dioxygenase</keyword>
<keyword evidence="3" id="KW-0847">Vitamin C</keyword>
<dbReference type="InterPro" id="IPR051559">
    <property type="entry name" value="HIF_prolyl_hydroxylases"/>
</dbReference>
<dbReference type="Proteomes" id="UP000189545">
    <property type="component" value="Chromosome"/>
</dbReference>
<dbReference type="GO" id="GO:0008198">
    <property type="term" value="F:ferrous iron binding"/>
    <property type="evidence" value="ECO:0007669"/>
    <property type="project" value="TreeGrafter"/>
</dbReference>
<dbReference type="OrthoDB" id="9783171at2"/>
<accession>A0A1S6HSL9</accession>
<comment type="cofactor">
    <cofactor evidence="1">
        <name>L-ascorbate</name>
        <dbReference type="ChEBI" id="CHEBI:38290"/>
    </cofactor>
</comment>
<evidence type="ECO:0000313" key="8">
    <source>
        <dbReference type="EMBL" id="AQS38484.1"/>
    </source>
</evidence>
<dbReference type="SMART" id="SM00702">
    <property type="entry name" value="P4Hc"/>
    <property type="match status" value="1"/>
</dbReference>
<reference evidence="8 9" key="1">
    <citation type="submission" date="2016-03" db="EMBL/GenBank/DDBJ databases">
        <title>Complete genome sequence of Shewanella psychrophila WP2, a deep sea bacterium isolated from west Pacific sediment.</title>
        <authorList>
            <person name="Xu G."/>
            <person name="Jian H."/>
        </authorList>
    </citation>
    <scope>NUCLEOTIDE SEQUENCE [LARGE SCALE GENOMIC DNA]</scope>
    <source>
        <strain evidence="8 9">WP2</strain>
    </source>
</reference>
<dbReference type="PANTHER" id="PTHR12907">
    <property type="entry name" value="EGL NINE HOMOLOG-RELATED"/>
    <property type="match status" value="1"/>
</dbReference>
<dbReference type="GO" id="GO:0071456">
    <property type="term" value="P:cellular response to hypoxia"/>
    <property type="evidence" value="ECO:0007669"/>
    <property type="project" value="TreeGrafter"/>
</dbReference>
<dbReference type="GO" id="GO:0031418">
    <property type="term" value="F:L-ascorbic acid binding"/>
    <property type="evidence" value="ECO:0007669"/>
    <property type="project" value="UniProtKB-KW"/>
</dbReference>
<dbReference type="GO" id="GO:0031543">
    <property type="term" value="F:peptidyl-proline dioxygenase activity"/>
    <property type="evidence" value="ECO:0007669"/>
    <property type="project" value="TreeGrafter"/>
</dbReference>
<dbReference type="EMBL" id="CP014782">
    <property type="protein sequence ID" value="AQS38484.1"/>
    <property type="molecule type" value="Genomic_DNA"/>
</dbReference>
<organism evidence="8 9">
    <name type="scientific">Shewanella psychrophila</name>
    <dbReference type="NCBI Taxonomy" id="225848"/>
    <lineage>
        <taxon>Bacteria</taxon>
        <taxon>Pseudomonadati</taxon>
        <taxon>Pseudomonadota</taxon>
        <taxon>Gammaproteobacteria</taxon>
        <taxon>Alteromonadales</taxon>
        <taxon>Shewanellaceae</taxon>
        <taxon>Shewanella</taxon>
    </lineage>
</organism>
<dbReference type="Pfam" id="PF13640">
    <property type="entry name" value="2OG-FeII_Oxy_3"/>
    <property type="match status" value="1"/>
</dbReference>
<dbReference type="PROSITE" id="PS51471">
    <property type="entry name" value="FE2OG_OXY"/>
    <property type="match status" value="1"/>
</dbReference>
<dbReference type="AlphaFoldDB" id="A0A1S6HSL9"/>
<dbReference type="Gene3D" id="2.60.120.620">
    <property type="entry name" value="q2cbj1_9rhob like domain"/>
    <property type="match status" value="1"/>
</dbReference>
<sequence>MTPVSTYEHIIDELASKDYVVVDGLIEAEILSELKAELLKKHTEEELKRAEIGNGANSSVNDLIRSDKISWIDTDSKIPCEQAYYQAVNAFYTYLNQACFTGISDFEFHYACYEKGTFYQKHIDRFKNDSNRKFSFITYLNDSWQHGDGGELKLHLDDEVIEVEPRFGKTVIFKSHLIEHEVVENHRQRFSVTGWLK</sequence>
<dbReference type="InterPro" id="IPR044862">
    <property type="entry name" value="Pro_4_hyd_alph_FE2OG_OXY"/>
</dbReference>
<keyword evidence="6" id="KW-0408">Iron</keyword>
<gene>
    <name evidence="8" type="ORF">Sps_03348</name>
</gene>
<keyword evidence="9" id="KW-1185">Reference proteome</keyword>
<evidence type="ECO:0000256" key="1">
    <source>
        <dbReference type="ARBA" id="ARBA00001961"/>
    </source>
</evidence>
<proteinExistence type="predicted"/>
<evidence type="ECO:0000256" key="5">
    <source>
        <dbReference type="ARBA" id="ARBA00023002"/>
    </source>
</evidence>
<dbReference type="KEGG" id="spsw:Sps_03348"/>
<dbReference type="STRING" id="225848.Sps_03348"/>
<feature type="domain" description="Fe2OG dioxygenase" evidence="7">
    <location>
        <begin position="99"/>
        <end position="197"/>
    </location>
</feature>
<dbReference type="RefSeq" id="WP_077753527.1">
    <property type="nucleotide sequence ID" value="NZ_CP014782.1"/>
</dbReference>
<protein>
    <submittedName>
        <fullName evidence="8">Putative proline hydroxylase</fullName>
    </submittedName>
</protein>
<keyword evidence="5" id="KW-0560">Oxidoreductase</keyword>
<dbReference type="PANTHER" id="PTHR12907:SF26">
    <property type="entry name" value="HIF PROLYL HYDROXYLASE, ISOFORM C"/>
    <property type="match status" value="1"/>
</dbReference>
<keyword evidence="2" id="KW-0479">Metal-binding</keyword>
<dbReference type="InterPro" id="IPR005123">
    <property type="entry name" value="Oxoglu/Fe-dep_dioxygenase_dom"/>
</dbReference>
<name>A0A1S6HSL9_9GAMM</name>
<dbReference type="InterPro" id="IPR006620">
    <property type="entry name" value="Pro_4_hyd_alph"/>
</dbReference>
<evidence type="ECO:0000256" key="6">
    <source>
        <dbReference type="ARBA" id="ARBA00023004"/>
    </source>
</evidence>
<evidence type="ECO:0000256" key="4">
    <source>
        <dbReference type="ARBA" id="ARBA00022964"/>
    </source>
</evidence>